<evidence type="ECO:0000256" key="3">
    <source>
        <dbReference type="ARBA" id="ARBA00022989"/>
    </source>
</evidence>
<feature type="transmembrane region" description="Helical" evidence="7">
    <location>
        <begin position="143"/>
        <end position="166"/>
    </location>
</feature>
<evidence type="ECO:0000256" key="2">
    <source>
        <dbReference type="ARBA" id="ARBA00022692"/>
    </source>
</evidence>
<keyword evidence="9" id="KW-1185">Reference proteome</keyword>
<dbReference type="Pfam" id="PF07114">
    <property type="entry name" value="TMEM126"/>
    <property type="match status" value="1"/>
</dbReference>
<protein>
    <submittedName>
        <fullName evidence="8">Complex I assembly factor protein, mitochondrial</fullName>
    </submittedName>
</protein>
<evidence type="ECO:0000313" key="8">
    <source>
        <dbReference type="EMBL" id="MBZ3890062.1"/>
    </source>
</evidence>
<feature type="transmembrane region" description="Helical" evidence="7">
    <location>
        <begin position="216"/>
        <end position="233"/>
    </location>
</feature>
<keyword evidence="3 7" id="KW-1133">Transmembrane helix</keyword>
<proteinExistence type="predicted"/>
<gene>
    <name evidence="8" type="ORF">SUZIE_206065</name>
</gene>
<dbReference type="PANTHER" id="PTHR16296">
    <property type="entry name" value="UNCHARACTERIZED HYPOTHALAMUS PROTEIN HT007"/>
    <property type="match status" value="1"/>
</dbReference>
<dbReference type="PANTHER" id="PTHR16296:SF3">
    <property type="entry name" value="COMPLEX I ASSEMBLY FACTOR TMEM126B, MITOCHONDRIAL"/>
    <property type="match status" value="1"/>
</dbReference>
<reference evidence="8" key="1">
    <citation type="submission" date="2020-03" db="EMBL/GenBank/DDBJ databases">
        <title>Studies in the Genomics of Life Span.</title>
        <authorList>
            <person name="Glass D."/>
        </authorList>
    </citation>
    <scope>NUCLEOTIDE SEQUENCE</scope>
    <source>
        <strain evidence="8">SUZIE</strain>
        <tissue evidence="8">Muscle</tissue>
    </source>
</reference>
<dbReference type="InterPro" id="IPR009801">
    <property type="entry name" value="TMEM126"/>
</dbReference>
<evidence type="ECO:0000313" key="9">
    <source>
        <dbReference type="Proteomes" id="UP001166674"/>
    </source>
</evidence>
<feature type="transmembrane region" description="Helical" evidence="7">
    <location>
        <begin position="178"/>
        <end position="196"/>
    </location>
</feature>
<dbReference type="EMBL" id="JAATJV010437200">
    <property type="protein sequence ID" value="MBZ3890062.1"/>
    <property type="molecule type" value="Genomic_DNA"/>
</dbReference>
<evidence type="ECO:0000256" key="7">
    <source>
        <dbReference type="SAM" id="Phobius"/>
    </source>
</evidence>
<keyword evidence="2 7" id="KW-0812">Transmembrane</keyword>
<feature type="region of interest" description="Disordered" evidence="6">
    <location>
        <begin position="32"/>
        <end position="58"/>
    </location>
</feature>
<keyword evidence="4" id="KW-0496">Mitochondrion</keyword>
<organism evidence="8 9">
    <name type="scientific">Sciurus carolinensis</name>
    <name type="common">Eastern gray squirrel</name>
    <dbReference type="NCBI Taxonomy" id="30640"/>
    <lineage>
        <taxon>Eukaryota</taxon>
        <taxon>Metazoa</taxon>
        <taxon>Chordata</taxon>
        <taxon>Craniata</taxon>
        <taxon>Vertebrata</taxon>
        <taxon>Euteleostomi</taxon>
        <taxon>Mammalia</taxon>
        <taxon>Eutheria</taxon>
        <taxon>Euarchontoglires</taxon>
        <taxon>Glires</taxon>
        <taxon>Rodentia</taxon>
        <taxon>Sciuromorpha</taxon>
        <taxon>Sciuridae</taxon>
        <taxon>Sciurinae</taxon>
        <taxon>Sciurini</taxon>
        <taxon>Sciurus</taxon>
    </lineage>
</organism>
<feature type="transmembrane region" description="Helical" evidence="7">
    <location>
        <begin position="267"/>
        <end position="289"/>
    </location>
</feature>
<keyword evidence="5 7" id="KW-0472">Membrane</keyword>
<dbReference type="Proteomes" id="UP001166674">
    <property type="component" value="Unassembled WGS sequence"/>
</dbReference>
<comment type="caution">
    <text evidence="8">The sequence shown here is derived from an EMBL/GenBank/DDBJ whole genome shotgun (WGS) entry which is preliminary data.</text>
</comment>
<accession>A0AA41NGQ6</accession>
<name>A0AA41NGQ6_SCICA</name>
<dbReference type="GO" id="GO:0031966">
    <property type="term" value="C:mitochondrial membrane"/>
    <property type="evidence" value="ECO:0007669"/>
    <property type="project" value="UniProtKB-SubCell"/>
</dbReference>
<dbReference type="GO" id="GO:0032981">
    <property type="term" value="P:mitochondrial respiratory chain complex I assembly"/>
    <property type="evidence" value="ECO:0007669"/>
    <property type="project" value="TreeGrafter"/>
</dbReference>
<dbReference type="AlphaFoldDB" id="A0AA41NGQ6"/>
<evidence type="ECO:0000256" key="5">
    <source>
        <dbReference type="ARBA" id="ARBA00023136"/>
    </source>
</evidence>
<evidence type="ECO:0000256" key="4">
    <source>
        <dbReference type="ARBA" id="ARBA00023128"/>
    </source>
</evidence>
<evidence type="ECO:0000256" key="1">
    <source>
        <dbReference type="ARBA" id="ARBA00004225"/>
    </source>
</evidence>
<comment type="subcellular location">
    <subcellularLocation>
        <location evidence="1">Mitochondrion membrane</location>
        <topology evidence="1">Multi-pass membrane protein</topology>
    </subcellularLocation>
</comment>
<evidence type="ECO:0000256" key="6">
    <source>
        <dbReference type="SAM" id="MobiDB-lite"/>
    </source>
</evidence>
<sequence length="297" mass="32874">MGSWTSSKPISGRSFWTLRPIPGRMEGAAFDSVGAGPGWGGTRSRRGIRAVNHPTPWRSGPAHSRVTWAVKMAAYRRQAEADLNGVSATPVGDGEAPEDIKMANYMHDLPSLSLGDAKLRRPMVIDIIERKFEYLRKEKTLNVYGMVFLGTTASFCGILTNFIFRYCFKVKCDALKTYVSLTALPFLSTVVSYKFLVTDALYSGNISKENCVLRSSLVGIACGILYPSALAFSKSGRLAVKYHTVPLPPKGRVLLHWLLLCQREMKVMAVPLVFQTAFGILIGLQHYGIFEKTVQEE</sequence>